<evidence type="ECO:0000313" key="3">
    <source>
        <dbReference type="Proteomes" id="UP000008827"/>
    </source>
</evidence>
<accession>A0A0R0IFU2</accession>
<reference evidence="1" key="3">
    <citation type="submission" date="2018-07" db="EMBL/GenBank/DDBJ databases">
        <title>WGS assembly of Glycine max.</title>
        <authorList>
            <person name="Schmutz J."/>
            <person name="Cannon S."/>
            <person name="Schlueter J."/>
            <person name="Ma J."/>
            <person name="Mitros T."/>
            <person name="Nelson W."/>
            <person name="Hyten D."/>
            <person name="Song Q."/>
            <person name="Thelen J."/>
            <person name="Cheng J."/>
            <person name="Xu D."/>
            <person name="Hellsten U."/>
            <person name="May G."/>
            <person name="Yu Y."/>
            <person name="Sakurai T."/>
            <person name="Umezawa T."/>
            <person name="Bhattacharyya M."/>
            <person name="Sandhu D."/>
            <person name="Valliyodan B."/>
            <person name="Lindquist E."/>
            <person name="Peto M."/>
            <person name="Grant D."/>
            <person name="Shu S."/>
            <person name="Goodstein D."/>
            <person name="Barry K."/>
            <person name="Futrell-Griggs M."/>
            <person name="Abernathy B."/>
            <person name="Du J."/>
            <person name="Tian Z."/>
            <person name="Zhu L."/>
            <person name="Gill N."/>
            <person name="Joshi T."/>
            <person name="Libault M."/>
            <person name="Sethuraman A."/>
            <person name="Zhang X."/>
            <person name="Shinozaki K."/>
            <person name="Nguyen H."/>
            <person name="Wing R."/>
            <person name="Cregan P."/>
            <person name="Specht J."/>
            <person name="Grimwood J."/>
            <person name="Rokhsar D."/>
            <person name="Stacey G."/>
            <person name="Shoemaker R."/>
            <person name="Jackson S."/>
        </authorList>
    </citation>
    <scope>NUCLEOTIDE SEQUENCE</scope>
    <source>
        <tissue evidence="1">Callus</tissue>
    </source>
</reference>
<reference evidence="1 2" key="1">
    <citation type="journal article" date="2010" name="Nature">
        <title>Genome sequence of the palaeopolyploid soybean.</title>
        <authorList>
            <person name="Schmutz J."/>
            <person name="Cannon S.B."/>
            <person name="Schlueter J."/>
            <person name="Ma J."/>
            <person name="Mitros T."/>
            <person name="Nelson W."/>
            <person name="Hyten D.L."/>
            <person name="Song Q."/>
            <person name="Thelen J.J."/>
            <person name="Cheng J."/>
            <person name="Xu D."/>
            <person name="Hellsten U."/>
            <person name="May G.D."/>
            <person name="Yu Y."/>
            <person name="Sakurai T."/>
            <person name="Umezawa T."/>
            <person name="Bhattacharyya M.K."/>
            <person name="Sandhu D."/>
            <person name="Valliyodan B."/>
            <person name="Lindquist E."/>
            <person name="Peto M."/>
            <person name="Grant D."/>
            <person name="Shu S."/>
            <person name="Goodstein D."/>
            <person name="Barry K."/>
            <person name="Futrell-Griggs M."/>
            <person name="Abernathy B."/>
            <person name="Du J."/>
            <person name="Tian Z."/>
            <person name="Zhu L."/>
            <person name="Gill N."/>
            <person name="Joshi T."/>
            <person name="Libault M."/>
            <person name="Sethuraman A."/>
            <person name="Zhang X.-C."/>
            <person name="Shinozaki K."/>
            <person name="Nguyen H.T."/>
            <person name="Wing R.A."/>
            <person name="Cregan P."/>
            <person name="Specht J."/>
            <person name="Grimwood J."/>
            <person name="Rokhsar D."/>
            <person name="Stacey G."/>
            <person name="Shoemaker R.C."/>
            <person name="Jackson S.A."/>
        </authorList>
    </citation>
    <scope>NUCLEOTIDE SEQUENCE</scope>
    <source>
        <strain evidence="2">cv. Williams 82</strain>
        <tissue evidence="1">Callus</tissue>
    </source>
</reference>
<gene>
    <name evidence="1" type="ORF">GLYMA_09G176700</name>
</gene>
<dbReference type="EMBL" id="CM000842">
    <property type="protein sequence ID" value="KRH39075.1"/>
    <property type="molecule type" value="Genomic_DNA"/>
</dbReference>
<dbReference type="InParanoid" id="A0A0R0IFU2"/>
<evidence type="ECO:0000313" key="2">
    <source>
        <dbReference type="EnsemblPlants" id="KRH39075"/>
    </source>
</evidence>
<proteinExistence type="predicted"/>
<dbReference type="Proteomes" id="UP000008827">
    <property type="component" value="Chromosome 9"/>
</dbReference>
<sequence>MHREFQRELKSFNFYTFNMKGNEVTAFNTSTDHLINPKGWCNSVRSCCIHKSENNIFRERTRVRFPLGQWQSRTASGFNF</sequence>
<protein>
    <submittedName>
        <fullName evidence="1 2">Uncharacterized protein</fullName>
    </submittedName>
</protein>
<dbReference type="AlphaFoldDB" id="A0A0R0IFU2"/>
<name>A0A0R0IFU2_SOYBN</name>
<keyword evidence="3" id="KW-1185">Reference proteome</keyword>
<reference evidence="2" key="2">
    <citation type="submission" date="2018-02" db="UniProtKB">
        <authorList>
            <consortium name="EnsemblPlants"/>
        </authorList>
    </citation>
    <scope>IDENTIFICATION</scope>
    <source>
        <strain evidence="2">Williams 82</strain>
    </source>
</reference>
<organism evidence="1">
    <name type="scientific">Glycine max</name>
    <name type="common">Soybean</name>
    <name type="synonym">Glycine hispida</name>
    <dbReference type="NCBI Taxonomy" id="3847"/>
    <lineage>
        <taxon>Eukaryota</taxon>
        <taxon>Viridiplantae</taxon>
        <taxon>Streptophyta</taxon>
        <taxon>Embryophyta</taxon>
        <taxon>Tracheophyta</taxon>
        <taxon>Spermatophyta</taxon>
        <taxon>Magnoliopsida</taxon>
        <taxon>eudicotyledons</taxon>
        <taxon>Gunneridae</taxon>
        <taxon>Pentapetalae</taxon>
        <taxon>rosids</taxon>
        <taxon>fabids</taxon>
        <taxon>Fabales</taxon>
        <taxon>Fabaceae</taxon>
        <taxon>Papilionoideae</taxon>
        <taxon>50 kb inversion clade</taxon>
        <taxon>NPAAA clade</taxon>
        <taxon>indigoferoid/millettioid clade</taxon>
        <taxon>Phaseoleae</taxon>
        <taxon>Glycine</taxon>
        <taxon>Glycine subgen. Soja</taxon>
    </lineage>
</organism>
<evidence type="ECO:0000313" key="1">
    <source>
        <dbReference type="EMBL" id="KRH39075.1"/>
    </source>
</evidence>
<dbReference type="EnsemblPlants" id="KRH39075">
    <property type="protein sequence ID" value="KRH39075"/>
    <property type="gene ID" value="GLYMA_09G176700"/>
</dbReference>
<dbReference type="Gramene" id="KRH39075">
    <property type="protein sequence ID" value="KRH39075"/>
    <property type="gene ID" value="GLYMA_09G176700"/>
</dbReference>